<dbReference type="Gene3D" id="2.30.30.30">
    <property type="match status" value="1"/>
</dbReference>
<evidence type="ECO:0000256" key="4">
    <source>
        <dbReference type="ARBA" id="ARBA00035206"/>
    </source>
</evidence>
<evidence type="ECO:0000313" key="8">
    <source>
        <dbReference type="EMBL" id="GAA3772178.1"/>
    </source>
</evidence>
<keyword evidence="9" id="KW-1185">Reference proteome</keyword>
<dbReference type="InterPro" id="IPR014722">
    <property type="entry name" value="Rib_uL2_dom2"/>
</dbReference>
<dbReference type="InterPro" id="IPR005824">
    <property type="entry name" value="KOW"/>
</dbReference>
<dbReference type="Pfam" id="PF17136">
    <property type="entry name" value="ribosomal_L24"/>
    <property type="match status" value="1"/>
</dbReference>
<dbReference type="InterPro" id="IPR041988">
    <property type="entry name" value="Ribosomal_uL24_KOW"/>
</dbReference>
<dbReference type="InterPro" id="IPR008991">
    <property type="entry name" value="Translation_prot_SH3-like_sf"/>
</dbReference>
<dbReference type="InterPro" id="IPR005825">
    <property type="entry name" value="Ribosomal_uL24_CS"/>
</dbReference>
<gene>
    <name evidence="5 8" type="primary">rplX</name>
    <name evidence="8" type="ORF">GCM10022271_00350</name>
</gene>
<keyword evidence="5" id="KW-0699">rRNA-binding</keyword>
<comment type="caution">
    <text evidence="8">The sequence shown here is derived from an EMBL/GenBank/DDBJ whole genome shotgun (WGS) entry which is preliminary data.</text>
</comment>
<organism evidence="8 9">
    <name type="scientific">Corallibacter vietnamensis</name>
    <dbReference type="NCBI Taxonomy" id="904130"/>
    <lineage>
        <taxon>Bacteria</taxon>
        <taxon>Pseudomonadati</taxon>
        <taxon>Bacteroidota</taxon>
        <taxon>Flavobacteriia</taxon>
        <taxon>Flavobacteriales</taxon>
        <taxon>Flavobacteriaceae</taxon>
        <taxon>Corallibacter</taxon>
    </lineage>
</organism>
<feature type="domain" description="KOW" evidence="7">
    <location>
        <begin position="9"/>
        <end position="36"/>
    </location>
</feature>
<dbReference type="SUPFAM" id="SSF50104">
    <property type="entry name" value="Translation proteins SH3-like domain"/>
    <property type="match status" value="1"/>
</dbReference>
<dbReference type="GO" id="GO:0005840">
    <property type="term" value="C:ribosome"/>
    <property type="evidence" value="ECO:0007669"/>
    <property type="project" value="UniProtKB-KW"/>
</dbReference>
<dbReference type="PROSITE" id="PS01108">
    <property type="entry name" value="RIBOSOMAL_L24"/>
    <property type="match status" value="1"/>
</dbReference>
<dbReference type="InterPro" id="IPR057264">
    <property type="entry name" value="Ribosomal_uL24_C"/>
</dbReference>
<comment type="function">
    <text evidence="5">One of two assembly initiator proteins, it binds directly to the 5'-end of the 23S rRNA, where it nucleates assembly of the 50S subunit.</text>
</comment>
<comment type="subunit">
    <text evidence="5">Part of the 50S ribosomal subunit.</text>
</comment>
<dbReference type="InterPro" id="IPR003256">
    <property type="entry name" value="Ribosomal_uL24"/>
</dbReference>
<evidence type="ECO:0000259" key="7">
    <source>
        <dbReference type="SMART" id="SM00739"/>
    </source>
</evidence>
<comment type="function">
    <text evidence="5">One of the proteins that surrounds the polypeptide exit tunnel on the outside of the subunit.</text>
</comment>
<keyword evidence="3 5" id="KW-0687">Ribonucleoprotein</keyword>
<dbReference type="NCBIfam" id="TIGR01079">
    <property type="entry name" value="rplX_bact"/>
    <property type="match status" value="1"/>
</dbReference>
<comment type="similarity">
    <text evidence="1 5 6">Belongs to the universal ribosomal protein uL24 family.</text>
</comment>
<evidence type="ECO:0000256" key="3">
    <source>
        <dbReference type="ARBA" id="ARBA00023274"/>
    </source>
</evidence>
<dbReference type="HAMAP" id="MF_01326_B">
    <property type="entry name" value="Ribosomal_uL24_B"/>
    <property type="match status" value="1"/>
</dbReference>
<reference evidence="9" key="1">
    <citation type="journal article" date="2019" name="Int. J. Syst. Evol. Microbiol.">
        <title>The Global Catalogue of Microorganisms (GCM) 10K type strain sequencing project: providing services to taxonomists for standard genome sequencing and annotation.</title>
        <authorList>
            <consortium name="The Broad Institute Genomics Platform"/>
            <consortium name="The Broad Institute Genome Sequencing Center for Infectious Disease"/>
            <person name="Wu L."/>
            <person name="Ma J."/>
        </authorList>
    </citation>
    <scope>NUCLEOTIDE SEQUENCE [LARGE SCALE GENOMIC DNA]</scope>
    <source>
        <strain evidence="9">JCM 17525</strain>
    </source>
</reference>
<dbReference type="PANTHER" id="PTHR12903">
    <property type="entry name" value="MITOCHONDRIAL RIBOSOMAL PROTEIN L24"/>
    <property type="match status" value="1"/>
</dbReference>
<name>A0ABP7GWC3_9FLAO</name>
<evidence type="ECO:0000313" key="9">
    <source>
        <dbReference type="Proteomes" id="UP001501456"/>
    </source>
</evidence>
<dbReference type="CDD" id="cd06089">
    <property type="entry name" value="KOW_RPL26"/>
    <property type="match status" value="1"/>
</dbReference>
<dbReference type="Pfam" id="PF00467">
    <property type="entry name" value="KOW"/>
    <property type="match status" value="1"/>
</dbReference>
<evidence type="ECO:0000256" key="5">
    <source>
        <dbReference type="HAMAP-Rule" id="MF_01326"/>
    </source>
</evidence>
<sequence length="107" mass="11730">MTKKMTKLKIKSGDTVKVIAGDHKGSEGKVLQVLKDKNKAIVEGINMVKKHTKPSAQNPQGGIVEKEAAIHVSNLSLLTSKGEETRVGYRMEGDKKVRFSKKSNEVI</sequence>
<dbReference type="Proteomes" id="UP001501456">
    <property type="component" value="Unassembled WGS sequence"/>
</dbReference>
<evidence type="ECO:0000256" key="2">
    <source>
        <dbReference type="ARBA" id="ARBA00022980"/>
    </source>
</evidence>
<keyword evidence="2 5" id="KW-0689">Ribosomal protein</keyword>
<dbReference type="EMBL" id="BAABBI010000001">
    <property type="protein sequence ID" value="GAA3772178.1"/>
    <property type="molecule type" value="Genomic_DNA"/>
</dbReference>
<evidence type="ECO:0000256" key="6">
    <source>
        <dbReference type="RuleBase" id="RU003477"/>
    </source>
</evidence>
<dbReference type="SMART" id="SM00739">
    <property type="entry name" value="KOW"/>
    <property type="match status" value="1"/>
</dbReference>
<evidence type="ECO:0000256" key="1">
    <source>
        <dbReference type="ARBA" id="ARBA00010618"/>
    </source>
</evidence>
<accession>A0ABP7GWC3</accession>
<proteinExistence type="inferred from homology"/>
<keyword evidence="5" id="KW-0694">RNA-binding</keyword>
<protein>
    <recommendedName>
        <fullName evidence="4 5">Large ribosomal subunit protein uL24</fullName>
    </recommendedName>
</protein>